<protein>
    <submittedName>
        <fullName evidence="1">Uncharacterized protein</fullName>
    </submittedName>
</protein>
<gene>
    <name evidence="1" type="ORF">AB0D95_27955</name>
</gene>
<dbReference type="Proteomes" id="UP001551584">
    <property type="component" value="Unassembled WGS sequence"/>
</dbReference>
<sequence length="65" mass="6830">MSRYTTVPRPTERAALAAAARSARPAPPIQMILADLLAANSLGDRHGVNLAAHRAVRAVCPEVGE</sequence>
<proteinExistence type="predicted"/>
<organism evidence="1 2">
    <name type="scientific">Streptomyces chilikensis</name>
    <dbReference type="NCBI Taxonomy" id="1194079"/>
    <lineage>
        <taxon>Bacteria</taxon>
        <taxon>Bacillati</taxon>
        <taxon>Actinomycetota</taxon>
        <taxon>Actinomycetes</taxon>
        <taxon>Kitasatosporales</taxon>
        <taxon>Streptomycetaceae</taxon>
        <taxon>Streptomyces</taxon>
    </lineage>
</organism>
<evidence type="ECO:0000313" key="1">
    <source>
        <dbReference type="EMBL" id="MEU9581058.1"/>
    </source>
</evidence>
<dbReference type="EMBL" id="JBEZNA010000098">
    <property type="protein sequence ID" value="MEU9581058.1"/>
    <property type="molecule type" value="Genomic_DNA"/>
</dbReference>
<evidence type="ECO:0000313" key="2">
    <source>
        <dbReference type="Proteomes" id="UP001551584"/>
    </source>
</evidence>
<dbReference type="RefSeq" id="WP_359277337.1">
    <property type="nucleotide sequence ID" value="NZ_JBEZNA010000098.1"/>
</dbReference>
<comment type="caution">
    <text evidence="1">The sequence shown here is derived from an EMBL/GenBank/DDBJ whole genome shotgun (WGS) entry which is preliminary data.</text>
</comment>
<reference evidence="1 2" key="1">
    <citation type="submission" date="2024-06" db="EMBL/GenBank/DDBJ databases">
        <title>The Natural Products Discovery Center: Release of the First 8490 Sequenced Strains for Exploring Actinobacteria Biosynthetic Diversity.</title>
        <authorList>
            <person name="Kalkreuter E."/>
            <person name="Kautsar S.A."/>
            <person name="Yang D."/>
            <person name="Bader C.D."/>
            <person name="Teijaro C.N."/>
            <person name="Fluegel L."/>
            <person name="Davis C.M."/>
            <person name="Simpson J.R."/>
            <person name="Lauterbach L."/>
            <person name="Steele A.D."/>
            <person name="Gui C."/>
            <person name="Meng S."/>
            <person name="Li G."/>
            <person name="Viehrig K."/>
            <person name="Ye F."/>
            <person name="Su P."/>
            <person name="Kiefer A.F."/>
            <person name="Nichols A."/>
            <person name="Cepeda A.J."/>
            <person name="Yan W."/>
            <person name="Fan B."/>
            <person name="Jiang Y."/>
            <person name="Adhikari A."/>
            <person name="Zheng C.-J."/>
            <person name="Schuster L."/>
            <person name="Cowan T.M."/>
            <person name="Smanski M.J."/>
            <person name="Chevrette M.G."/>
            <person name="De Carvalho L.P.S."/>
            <person name="Shen B."/>
        </authorList>
    </citation>
    <scope>NUCLEOTIDE SEQUENCE [LARGE SCALE GENOMIC DNA]</scope>
    <source>
        <strain evidence="1 2">NPDC048117</strain>
    </source>
</reference>
<keyword evidence="2" id="KW-1185">Reference proteome</keyword>
<accession>A0ABV3EYD4</accession>
<name>A0ABV3EYD4_9ACTN</name>